<name>A0AAI9MTE2_MORMO</name>
<evidence type="ECO:0000313" key="3">
    <source>
        <dbReference type="EMBL" id="EMO9456820.1"/>
    </source>
</evidence>
<evidence type="ECO:0000313" key="4">
    <source>
        <dbReference type="Proteomes" id="UP000244682"/>
    </source>
</evidence>
<protein>
    <recommendedName>
        <fullName evidence="5">Type VI secretion system (T6SS), amidase immunity protein</fullName>
    </recommendedName>
</protein>
<evidence type="ECO:0000313" key="2">
    <source>
        <dbReference type="EMBL" id="AWC95302.1"/>
    </source>
</evidence>
<dbReference type="EMBL" id="CP028956">
    <property type="protein sequence ID" value="AWC95302.1"/>
    <property type="molecule type" value="Genomic_DNA"/>
</dbReference>
<dbReference type="Proteomes" id="UP000244682">
    <property type="component" value="Chromosome"/>
</dbReference>
<dbReference type="AlphaFoldDB" id="A0AAI9MTE2"/>
<organism evidence="3">
    <name type="scientific">Morganella morganii</name>
    <name type="common">Proteus morganii</name>
    <dbReference type="NCBI Taxonomy" id="582"/>
    <lineage>
        <taxon>Bacteria</taxon>
        <taxon>Pseudomonadati</taxon>
        <taxon>Pseudomonadota</taxon>
        <taxon>Gammaproteobacteria</taxon>
        <taxon>Enterobacterales</taxon>
        <taxon>Morganellaceae</taxon>
        <taxon>Morganella</taxon>
    </lineage>
</organism>
<accession>A0AAI9MTE2</accession>
<gene>
    <name evidence="2" type="ORF">AM380_17510</name>
    <name evidence="3" type="ORF">PN925_002202</name>
</gene>
<dbReference type="Gene3D" id="1.20.120.1620">
    <property type="match status" value="1"/>
</dbReference>
<sequence length="121" mass="13213">MGIKINLSVLSLAAVIFLPASVAQKNEPLKNSLENFTLSYCLAQSGLGDALQQEAKAAVGAYVERGAYTAEAYDEATDVVKKYLDKTYLSKKQNINLTVMKCIDASQSSEIADIKKRYRAD</sequence>
<feature type="signal peptide" evidence="1">
    <location>
        <begin position="1"/>
        <end position="22"/>
    </location>
</feature>
<dbReference type="EMBL" id="ABKJEP030000026">
    <property type="protein sequence ID" value="EMO9456820.1"/>
    <property type="molecule type" value="Genomic_DNA"/>
</dbReference>
<proteinExistence type="predicted"/>
<dbReference type="InterPro" id="IPR032032">
    <property type="entry name" value="Tai4"/>
</dbReference>
<dbReference type="Pfam" id="PF16695">
    <property type="entry name" value="Tai4"/>
    <property type="match status" value="1"/>
</dbReference>
<evidence type="ECO:0008006" key="5">
    <source>
        <dbReference type="Google" id="ProtNLM"/>
    </source>
</evidence>
<feature type="chain" id="PRO_5042790091" description="Type VI secretion system (T6SS), amidase immunity protein" evidence="1">
    <location>
        <begin position="23"/>
        <end position="121"/>
    </location>
</feature>
<keyword evidence="1" id="KW-0732">Signal</keyword>
<reference evidence="3" key="2">
    <citation type="submission" date="2024-02" db="EMBL/GenBank/DDBJ databases">
        <authorList>
            <consortium name="Clinical and Environmental Microbiology Branch: Whole genome sequencing antimicrobial resistance pathogens in the healthcare setting"/>
        </authorList>
    </citation>
    <scope>NUCLEOTIDE SEQUENCE</scope>
    <source>
        <strain evidence="3">2023KU-00017</strain>
    </source>
</reference>
<reference evidence="2 4" key="1">
    <citation type="submission" date="2018-04" db="EMBL/GenBank/DDBJ databases">
        <title>Whole genome sequencing of Morganella morganii AR_0133.</title>
        <authorList>
            <person name="Conlan S."/>
            <person name="Thomas P.J."/>
            <person name="Mullikin J."/>
            <person name="Frank K.M."/>
            <person name="Segre J.A."/>
        </authorList>
    </citation>
    <scope>NUCLEOTIDE SEQUENCE [LARGE SCALE GENOMIC DNA]</scope>
    <source>
        <strain evidence="2 4">AR_0133</strain>
    </source>
</reference>
<dbReference type="InterPro" id="IPR038314">
    <property type="entry name" value="T6SS_sf"/>
</dbReference>
<dbReference type="RefSeq" id="WP_108657145.1">
    <property type="nucleotide sequence ID" value="NZ_CAXOOS010000001.1"/>
</dbReference>
<evidence type="ECO:0000256" key="1">
    <source>
        <dbReference type="SAM" id="SignalP"/>
    </source>
</evidence>